<dbReference type="Proteomes" id="UP001634007">
    <property type="component" value="Unassembled WGS sequence"/>
</dbReference>
<keyword evidence="10 13" id="KW-0503">Monooxygenase</keyword>
<dbReference type="InterPro" id="IPR002401">
    <property type="entry name" value="Cyt_P450_E_grp-I"/>
</dbReference>
<organism evidence="14 15">
    <name type="scientific">Eucalyptus globulus</name>
    <name type="common">Tasmanian blue gum</name>
    <dbReference type="NCBI Taxonomy" id="34317"/>
    <lineage>
        <taxon>Eukaryota</taxon>
        <taxon>Viridiplantae</taxon>
        <taxon>Streptophyta</taxon>
        <taxon>Embryophyta</taxon>
        <taxon>Tracheophyta</taxon>
        <taxon>Spermatophyta</taxon>
        <taxon>Magnoliopsida</taxon>
        <taxon>eudicotyledons</taxon>
        <taxon>Gunneridae</taxon>
        <taxon>Pentapetalae</taxon>
        <taxon>rosids</taxon>
        <taxon>malvids</taxon>
        <taxon>Myrtales</taxon>
        <taxon>Myrtaceae</taxon>
        <taxon>Myrtoideae</taxon>
        <taxon>Eucalypteae</taxon>
        <taxon>Eucalyptus</taxon>
    </lineage>
</organism>
<evidence type="ECO:0000256" key="10">
    <source>
        <dbReference type="ARBA" id="ARBA00023033"/>
    </source>
</evidence>
<dbReference type="PANTHER" id="PTHR24282">
    <property type="entry name" value="CYTOCHROME P450 FAMILY MEMBER"/>
    <property type="match status" value="1"/>
</dbReference>
<keyword evidence="6 12" id="KW-0479">Metal-binding</keyword>
<keyword evidence="7" id="KW-1133">Transmembrane helix</keyword>
<sequence length="531" mass="61126">MDLLGFLLSILVLFLSSILTKLLQKLWWRPIRVQRAMASQGIKGPPYKFIHGCTKEISKLKKDVMMKMNEPMTNVSHEILPIVEPHIHKWNKLYGGIFLFWHGPEALLSISDTELVKEVLNNRDKTYVKPDFQENIRKLFGDGLFSTKREKWARQRRLAHLAFHGESLKCMIPAMVDSVHMLLKRWQNLEAREVELFEEFTGITSDVISRTAFGSSYIEGRNIFRMLGELTIIASRNHFKLRLPEVRKIWKTSDEIDSERLEKAIRDAVLEIIKKREEKVNTGEMNDYGNDFLGSLLKAYHDPDESKRITIDDVIDECKTFYFAGQETTNSVLTWTLFLLAIHKDWQQEARKEVTNVFGNEDPNHDGMMKLKTVGMIINESLRLYPPLISIFRKVKKQVTLGSLVLPADIVLHIPTLIIHHDRRIWGNDVHLFKPDRFSEGIAKATNNNAAAFLPFGLGPRNCVGLNFAMNEVKIAVAMILQRYSFTLSPGYIPWPAHFLTIHPQPGVKVILHPLQCEHVCAQLDLKKEEG</sequence>
<evidence type="ECO:0000256" key="2">
    <source>
        <dbReference type="ARBA" id="ARBA00004167"/>
    </source>
</evidence>
<evidence type="ECO:0000256" key="4">
    <source>
        <dbReference type="ARBA" id="ARBA00022617"/>
    </source>
</evidence>
<keyword evidence="15" id="KW-1185">Reference proteome</keyword>
<evidence type="ECO:0000256" key="12">
    <source>
        <dbReference type="PIRSR" id="PIRSR602401-1"/>
    </source>
</evidence>
<evidence type="ECO:0000256" key="13">
    <source>
        <dbReference type="RuleBase" id="RU000461"/>
    </source>
</evidence>
<evidence type="ECO:0000256" key="1">
    <source>
        <dbReference type="ARBA" id="ARBA00001971"/>
    </source>
</evidence>
<comment type="caution">
    <text evidence="14">The sequence shown here is derived from an EMBL/GenBank/DDBJ whole genome shotgun (WGS) entry which is preliminary data.</text>
</comment>
<dbReference type="PRINTS" id="PR00463">
    <property type="entry name" value="EP450I"/>
</dbReference>
<dbReference type="GO" id="GO:0016020">
    <property type="term" value="C:membrane"/>
    <property type="evidence" value="ECO:0007669"/>
    <property type="project" value="UniProtKB-SubCell"/>
</dbReference>
<dbReference type="GO" id="GO:0004497">
    <property type="term" value="F:monooxygenase activity"/>
    <property type="evidence" value="ECO:0007669"/>
    <property type="project" value="UniProtKB-KW"/>
</dbReference>
<comment type="subcellular location">
    <subcellularLocation>
        <location evidence="2">Membrane</location>
        <topology evidence="2">Single-pass membrane protein</topology>
    </subcellularLocation>
</comment>
<keyword evidence="4 12" id="KW-0349">Heme</keyword>
<name>A0ABD3LHQ9_EUCGL</name>
<dbReference type="PANTHER" id="PTHR24282:SF20">
    <property type="entry name" value="CYTOCHROME P450 CYP749A22-LIKE"/>
    <property type="match status" value="1"/>
</dbReference>
<dbReference type="InterPro" id="IPR050665">
    <property type="entry name" value="Cytochrome_P450_Monooxygen"/>
</dbReference>
<dbReference type="GO" id="GO:0046872">
    <property type="term" value="F:metal ion binding"/>
    <property type="evidence" value="ECO:0007669"/>
    <property type="project" value="UniProtKB-KW"/>
</dbReference>
<evidence type="ECO:0008006" key="16">
    <source>
        <dbReference type="Google" id="ProtNLM"/>
    </source>
</evidence>
<keyword evidence="5" id="KW-0812">Transmembrane</keyword>
<evidence type="ECO:0000313" key="15">
    <source>
        <dbReference type="Proteomes" id="UP001634007"/>
    </source>
</evidence>
<dbReference type="AlphaFoldDB" id="A0ABD3LHQ9"/>
<comment type="cofactor">
    <cofactor evidence="1 12">
        <name>heme</name>
        <dbReference type="ChEBI" id="CHEBI:30413"/>
    </cofactor>
</comment>
<gene>
    <name evidence="14" type="ORF">ACJRO7_011179</name>
</gene>
<accession>A0ABD3LHQ9</accession>
<dbReference type="PROSITE" id="PS00086">
    <property type="entry name" value="CYTOCHROME_P450"/>
    <property type="match status" value="1"/>
</dbReference>
<evidence type="ECO:0000256" key="7">
    <source>
        <dbReference type="ARBA" id="ARBA00022989"/>
    </source>
</evidence>
<comment type="similarity">
    <text evidence="3 13">Belongs to the cytochrome P450 family.</text>
</comment>
<dbReference type="PRINTS" id="PR00385">
    <property type="entry name" value="P450"/>
</dbReference>
<evidence type="ECO:0000256" key="6">
    <source>
        <dbReference type="ARBA" id="ARBA00022723"/>
    </source>
</evidence>
<dbReference type="Pfam" id="PF00067">
    <property type="entry name" value="p450"/>
    <property type="match status" value="1"/>
</dbReference>
<evidence type="ECO:0000256" key="11">
    <source>
        <dbReference type="ARBA" id="ARBA00023136"/>
    </source>
</evidence>
<feature type="binding site" description="axial binding residue" evidence="12">
    <location>
        <position position="463"/>
    </location>
    <ligand>
        <name>heme</name>
        <dbReference type="ChEBI" id="CHEBI:30413"/>
    </ligand>
    <ligandPart>
        <name>Fe</name>
        <dbReference type="ChEBI" id="CHEBI:18248"/>
    </ligandPart>
</feature>
<dbReference type="Gene3D" id="1.10.630.10">
    <property type="entry name" value="Cytochrome P450"/>
    <property type="match status" value="1"/>
</dbReference>
<evidence type="ECO:0000256" key="5">
    <source>
        <dbReference type="ARBA" id="ARBA00022692"/>
    </source>
</evidence>
<protein>
    <recommendedName>
        <fullName evidence="16">Cytochrome P450</fullName>
    </recommendedName>
</protein>
<keyword evidence="8 13" id="KW-0560">Oxidoreductase</keyword>
<dbReference type="SUPFAM" id="SSF48264">
    <property type="entry name" value="Cytochrome P450"/>
    <property type="match status" value="1"/>
</dbReference>
<evidence type="ECO:0000256" key="8">
    <source>
        <dbReference type="ARBA" id="ARBA00023002"/>
    </source>
</evidence>
<keyword evidence="9 12" id="KW-0408">Iron</keyword>
<reference evidence="14 15" key="1">
    <citation type="submission" date="2024-11" db="EMBL/GenBank/DDBJ databases">
        <title>Chromosome-level genome assembly of Eucalyptus globulus Labill. provides insights into its genome evolution.</title>
        <authorList>
            <person name="Li X."/>
        </authorList>
    </citation>
    <scope>NUCLEOTIDE SEQUENCE [LARGE SCALE GENOMIC DNA]</scope>
    <source>
        <strain evidence="14">CL2024</strain>
        <tissue evidence="14">Fresh tender leaves</tissue>
    </source>
</reference>
<keyword evidence="11" id="KW-0472">Membrane</keyword>
<dbReference type="InterPro" id="IPR001128">
    <property type="entry name" value="Cyt_P450"/>
</dbReference>
<dbReference type="InterPro" id="IPR036396">
    <property type="entry name" value="Cyt_P450_sf"/>
</dbReference>
<evidence type="ECO:0000256" key="3">
    <source>
        <dbReference type="ARBA" id="ARBA00010617"/>
    </source>
</evidence>
<dbReference type="InterPro" id="IPR017972">
    <property type="entry name" value="Cyt_P450_CS"/>
</dbReference>
<dbReference type="EMBL" id="JBJKBG010000002">
    <property type="protein sequence ID" value="KAL3750158.1"/>
    <property type="molecule type" value="Genomic_DNA"/>
</dbReference>
<evidence type="ECO:0000256" key="9">
    <source>
        <dbReference type="ARBA" id="ARBA00023004"/>
    </source>
</evidence>
<evidence type="ECO:0000313" key="14">
    <source>
        <dbReference type="EMBL" id="KAL3750158.1"/>
    </source>
</evidence>
<proteinExistence type="inferred from homology"/>